<sequence length="183" mass="19953">MSKRPPSLLRDERGGAHVLLFALLSVLCAVLLLATSVDWMLQSANKTKSKLALDRATHAAALHVDMQEAAFGRLVWDESAGRAEFARFLRLNFGLDEAGEPAEGGRLEAAPVVHRLEFVTAPAYPATVRRTVVAREGTSQETTRRVDVTVYGPSVVAVVEVHQRVRGVLEPIVLSSVASVRFR</sequence>
<evidence type="ECO:0000313" key="3">
    <source>
        <dbReference type="Proteomes" id="UP000309676"/>
    </source>
</evidence>
<dbReference type="OrthoDB" id="2602337at2"/>
<reference evidence="2 3" key="1">
    <citation type="submission" date="2019-05" db="EMBL/GenBank/DDBJ databases">
        <authorList>
            <person name="Narsing Rao M.P."/>
            <person name="Li W.J."/>
        </authorList>
    </citation>
    <scope>NUCLEOTIDE SEQUENCE [LARGE SCALE GENOMIC DNA]</scope>
    <source>
        <strain evidence="2 3">SYSU_K30003</strain>
    </source>
</reference>
<proteinExistence type="predicted"/>
<dbReference type="EMBL" id="VCIW01000006">
    <property type="protein sequence ID" value="TLS51964.1"/>
    <property type="molecule type" value="Genomic_DNA"/>
</dbReference>
<comment type="caution">
    <text evidence="2">The sequence shown here is derived from an EMBL/GenBank/DDBJ whole genome shotgun (WGS) entry which is preliminary data.</text>
</comment>
<name>A0A5R9GFD8_9BACL</name>
<dbReference type="Proteomes" id="UP000309676">
    <property type="component" value="Unassembled WGS sequence"/>
</dbReference>
<gene>
    <name evidence="2" type="ORF">FE782_11315</name>
</gene>
<keyword evidence="3" id="KW-1185">Reference proteome</keyword>
<accession>A0A5R9GFD8</accession>
<feature type="transmembrane region" description="Helical" evidence="1">
    <location>
        <begin position="20"/>
        <end position="41"/>
    </location>
</feature>
<keyword evidence="1" id="KW-0812">Transmembrane</keyword>
<dbReference type="AlphaFoldDB" id="A0A5R9GFD8"/>
<keyword evidence="1" id="KW-1133">Transmembrane helix</keyword>
<protein>
    <submittedName>
        <fullName evidence="2">Uncharacterized protein</fullName>
    </submittedName>
</protein>
<dbReference type="RefSeq" id="WP_138194208.1">
    <property type="nucleotide sequence ID" value="NZ_VCIW01000006.1"/>
</dbReference>
<keyword evidence="1" id="KW-0472">Membrane</keyword>
<organism evidence="2 3">
    <name type="scientific">Paenibacillus antri</name>
    <dbReference type="NCBI Taxonomy" id="2582848"/>
    <lineage>
        <taxon>Bacteria</taxon>
        <taxon>Bacillati</taxon>
        <taxon>Bacillota</taxon>
        <taxon>Bacilli</taxon>
        <taxon>Bacillales</taxon>
        <taxon>Paenibacillaceae</taxon>
        <taxon>Paenibacillus</taxon>
    </lineage>
</organism>
<evidence type="ECO:0000256" key="1">
    <source>
        <dbReference type="SAM" id="Phobius"/>
    </source>
</evidence>
<evidence type="ECO:0000313" key="2">
    <source>
        <dbReference type="EMBL" id="TLS51964.1"/>
    </source>
</evidence>